<dbReference type="AlphaFoldDB" id="F4PXU5"/>
<reference evidence="2" key="1">
    <citation type="journal article" date="2011" name="Genome Res.">
        <title>Phylogeny-wide analysis of social amoeba genomes highlights ancient origins for complex intercellular communication.</title>
        <authorList>
            <person name="Heidel A.J."/>
            <person name="Lawal H.M."/>
            <person name="Felder M."/>
            <person name="Schilde C."/>
            <person name="Helps N.R."/>
            <person name="Tunggal B."/>
            <person name="Rivero F."/>
            <person name="John U."/>
            <person name="Schleicher M."/>
            <person name="Eichinger L."/>
            <person name="Platzer M."/>
            <person name="Noegel A.A."/>
            <person name="Schaap P."/>
            <person name="Gloeckner G."/>
        </authorList>
    </citation>
    <scope>NUCLEOTIDE SEQUENCE [LARGE SCALE GENOMIC DNA]</scope>
    <source>
        <strain evidence="2">SH3</strain>
    </source>
</reference>
<accession>F4PXU5</accession>
<dbReference type="Proteomes" id="UP000007797">
    <property type="component" value="Unassembled WGS sequence"/>
</dbReference>
<organism evidence="1 2">
    <name type="scientific">Cavenderia fasciculata</name>
    <name type="common">Slime mold</name>
    <name type="synonym">Dictyostelium fasciculatum</name>
    <dbReference type="NCBI Taxonomy" id="261658"/>
    <lineage>
        <taxon>Eukaryota</taxon>
        <taxon>Amoebozoa</taxon>
        <taxon>Evosea</taxon>
        <taxon>Eumycetozoa</taxon>
        <taxon>Dictyostelia</taxon>
        <taxon>Acytosteliales</taxon>
        <taxon>Cavenderiaceae</taxon>
        <taxon>Cavenderia</taxon>
    </lineage>
</organism>
<protein>
    <submittedName>
        <fullName evidence="1">Uncharacterized protein</fullName>
    </submittedName>
</protein>
<name>F4PXU5_CACFS</name>
<dbReference type="KEGG" id="dfa:DFA_00183"/>
<evidence type="ECO:0000313" key="2">
    <source>
        <dbReference type="Proteomes" id="UP000007797"/>
    </source>
</evidence>
<evidence type="ECO:0000313" key="1">
    <source>
        <dbReference type="EMBL" id="EGG19605.1"/>
    </source>
</evidence>
<proteinExistence type="predicted"/>
<dbReference type="RefSeq" id="XP_004357899.1">
    <property type="nucleotide sequence ID" value="XM_004357842.1"/>
</dbReference>
<keyword evidence="2" id="KW-1185">Reference proteome</keyword>
<gene>
    <name evidence="1" type="ORF">DFA_00183</name>
</gene>
<dbReference type="GeneID" id="14871744"/>
<dbReference type="EMBL" id="GL883014">
    <property type="protein sequence ID" value="EGG19605.1"/>
    <property type="molecule type" value="Genomic_DNA"/>
</dbReference>
<sequence length="440" mass="51950">MDNNNNNNESQVEEEKQKQRQLDLQQLFKQQQQQQRQQRQPIKIDQVICKRVWNNVVIRRLIYSKIRECVPISEENRVKLKSHFALAMQQYKTDPHRFVQLEGNRRFYQCPVITVDLFKVHYQYFHKYGAALESGYDVIDLVSGNPRNMVDTWFFRKVCEFLKGNNKGKDKDMIIPKSPFYTWDNIMVSNNVELYNYAKTVMPMPDTKGLKQMLYVVTSPPRAIPHYSSYGTITRPSGTKLLKALLQDLRLIDPQETQWLEWCDYGQLAAKGLTDIMETIHKYAGDYYVPTYNVFMVQAIQNKQIESIRFLYKVNKMPIGQRSMYEAAHTCDLPFLIALHNIEPEAGRLYTLFLHVMSSSFSHGPMRFSPHQTHWQTFQQEFYQLGKQLNYIDTNLQHQIDTKQPFKYQPKTIQQHFKIFQQSNVDDSSIPTLSFSSFDD</sequence>